<keyword evidence="1" id="KW-1133">Transmembrane helix</keyword>
<protein>
    <recommendedName>
        <fullName evidence="4">DoxX family protein</fullName>
    </recommendedName>
</protein>
<feature type="transmembrane region" description="Helical" evidence="1">
    <location>
        <begin position="117"/>
        <end position="134"/>
    </location>
</feature>
<evidence type="ECO:0000313" key="3">
    <source>
        <dbReference type="Proteomes" id="UP000239872"/>
    </source>
</evidence>
<feature type="transmembrane region" description="Helical" evidence="1">
    <location>
        <begin position="9"/>
        <end position="28"/>
    </location>
</feature>
<dbReference type="Proteomes" id="UP000239872">
    <property type="component" value="Unassembled WGS sequence"/>
</dbReference>
<comment type="caution">
    <text evidence="2">The sequence shown here is derived from an EMBL/GenBank/DDBJ whole genome shotgun (WGS) entry which is preliminary data.</text>
</comment>
<keyword evidence="1" id="KW-0812">Transmembrane</keyword>
<dbReference type="OrthoDB" id="102112at2"/>
<dbReference type="AlphaFoldDB" id="A0A2S7T1W2"/>
<evidence type="ECO:0000313" key="2">
    <source>
        <dbReference type="EMBL" id="PQJ12837.1"/>
    </source>
</evidence>
<proteinExistence type="predicted"/>
<dbReference type="EMBL" id="PPSL01000001">
    <property type="protein sequence ID" value="PQJ12837.1"/>
    <property type="molecule type" value="Genomic_DNA"/>
</dbReference>
<gene>
    <name evidence="2" type="ORF">CJD36_003585</name>
</gene>
<feature type="transmembrane region" description="Helical" evidence="1">
    <location>
        <begin position="56"/>
        <end position="76"/>
    </location>
</feature>
<accession>A0A2S7T1W2</accession>
<keyword evidence="3" id="KW-1185">Reference proteome</keyword>
<dbReference type="RefSeq" id="WP_105037721.1">
    <property type="nucleotide sequence ID" value="NZ_PPSL01000001.1"/>
</dbReference>
<sequence length="295" mass="33643">MANLLKSKALYLGVVRYLLAVAMISYAVPKILGVQCIVKPFYVWQLPLEQLSGSQLMWAFLGHSLWFQALLGLLELVPSILLFFRRTALLGAILLLPVSLNIFLINHALNVWVETKILSGILLSFNLLVFAFEWKKVVAIIHAIFPGAEQLKGRLLEFAINSTVLICLLIFLFKHASPKIGDTNVFTGDWRHGHPNEWILEGSRIRDNVEVFRQVKLYFQPEKRYYETDSNKTIGGINYILNEKEKSLEILTTNRSKIAGKSAYTFVDDSTVKLYRLSDGGIFYLKRRIMNGKHP</sequence>
<evidence type="ECO:0008006" key="4">
    <source>
        <dbReference type="Google" id="ProtNLM"/>
    </source>
</evidence>
<reference evidence="2 3" key="1">
    <citation type="submission" date="2018-01" db="EMBL/GenBank/DDBJ databases">
        <title>A novel member of the phylum Bacteroidetes isolated from glacier ice.</title>
        <authorList>
            <person name="Liu Q."/>
            <person name="Xin Y.-H."/>
        </authorList>
    </citation>
    <scope>NUCLEOTIDE SEQUENCE [LARGE SCALE GENOMIC DNA]</scope>
    <source>
        <strain evidence="2 3">RB1R16</strain>
    </source>
</reference>
<evidence type="ECO:0000256" key="1">
    <source>
        <dbReference type="SAM" id="Phobius"/>
    </source>
</evidence>
<organism evidence="2 3">
    <name type="scientific">Flavipsychrobacter stenotrophus</name>
    <dbReference type="NCBI Taxonomy" id="2077091"/>
    <lineage>
        <taxon>Bacteria</taxon>
        <taxon>Pseudomonadati</taxon>
        <taxon>Bacteroidota</taxon>
        <taxon>Chitinophagia</taxon>
        <taxon>Chitinophagales</taxon>
        <taxon>Chitinophagaceae</taxon>
        <taxon>Flavipsychrobacter</taxon>
    </lineage>
</organism>
<feature type="transmembrane region" description="Helical" evidence="1">
    <location>
        <begin position="88"/>
        <end position="105"/>
    </location>
</feature>
<name>A0A2S7T1W2_9BACT</name>
<keyword evidence="1" id="KW-0472">Membrane</keyword>
<feature type="transmembrane region" description="Helical" evidence="1">
    <location>
        <begin position="155"/>
        <end position="173"/>
    </location>
</feature>